<proteinExistence type="inferred from homology"/>
<dbReference type="InterPro" id="IPR000120">
    <property type="entry name" value="Amidase"/>
</dbReference>
<evidence type="ECO:0000259" key="2">
    <source>
        <dbReference type="Pfam" id="PF01425"/>
    </source>
</evidence>
<evidence type="ECO:0000256" key="1">
    <source>
        <dbReference type="ARBA" id="ARBA00009199"/>
    </source>
</evidence>
<comment type="similarity">
    <text evidence="1">Belongs to the amidase family.</text>
</comment>
<keyword evidence="4" id="KW-1185">Reference proteome</keyword>
<evidence type="ECO:0000313" key="3">
    <source>
        <dbReference type="EMBL" id="GAA4538494.1"/>
    </source>
</evidence>
<sequence length="493" mass="51736">MTLSSDVACLDATAQAELVRRREVSAAELVDAGIERVERLNPLLGAVVVPLFEQARDAVRTGVPRGPFAGVPYLLKDLVVEIEGTPFHEGSLFLRDHVSPYTSELVTRLRRAGLVVLGRTGTPEFGMAPTCESALYGPTRNPWDPAYSTSGSSGGSAAAVASGMVPMAHGNDLGGSLRFPAAACGLFGLKPTRARNPLGPEYGDAVCGWAAEHALTVSVRDSAALLDATAGPMIGDPYPAPPLAGPLLAEVGADPGRLRIAYSPRTPGGAPGHADCVAALDDAVALCASLGHELVEADLPGLDETVGAAIGTVFDSATAWIVGYWARRLGRRPGPDELDPLTRAYWERGEQVSAADHLLAVTDLQAFARTVARFLTGFDAWLTPTMSEPPALLGEITSTSEEPLRAAERGADTVAYPLVVANITGNPAMTVPLHWNAAGLPIGVHFLGRFGDEATLLRLAAQLEEARPWAHHRAPLHATHRSIQPAVSPSTAK</sequence>
<dbReference type="PANTHER" id="PTHR11895">
    <property type="entry name" value="TRANSAMIDASE"/>
    <property type="match status" value="1"/>
</dbReference>
<dbReference type="InterPro" id="IPR023631">
    <property type="entry name" value="Amidase_dom"/>
</dbReference>
<feature type="domain" description="Amidase" evidence="2">
    <location>
        <begin position="28"/>
        <end position="457"/>
    </location>
</feature>
<comment type="caution">
    <text evidence="3">The sequence shown here is derived from an EMBL/GenBank/DDBJ whole genome shotgun (WGS) entry which is preliminary data.</text>
</comment>
<dbReference type="PANTHER" id="PTHR11895:SF7">
    <property type="entry name" value="GLUTAMYL-TRNA(GLN) AMIDOTRANSFERASE SUBUNIT A, MITOCHONDRIAL"/>
    <property type="match status" value="1"/>
</dbReference>
<gene>
    <name evidence="3" type="ORF">GCM10023175_08530</name>
</gene>
<organism evidence="3 4">
    <name type="scientific">Pseudonocardia xishanensis</name>
    <dbReference type="NCBI Taxonomy" id="630995"/>
    <lineage>
        <taxon>Bacteria</taxon>
        <taxon>Bacillati</taxon>
        <taxon>Actinomycetota</taxon>
        <taxon>Actinomycetes</taxon>
        <taxon>Pseudonocardiales</taxon>
        <taxon>Pseudonocardiaceae</taxon>
        <taxon>Pseudonocardia</taxon>
    </lineage>
</organism>
<dbReference type="InterPro" id="IPR036928">
    <property type="entry name" value="AS_sf"/>
</dbReference>
<dbReference type="Gene3D" id="3.90.1300.10">
    <property type="entry name" value="Amidase signature (AS) domain"/>
    <property type="match status" value="1"/>
</dbReference>
<dbReference type="EMBL" id="BAABGT010000013">
    <property type="protein sequence ID" value="GAA4538494.1"/>
    <property type="molecule type" value="Genomic_DNA"/>
</dbReference>
<dbReference type="SUPFAM" id="SSF75304">
    <property type="entry name" value="Amidase signature (AS) enzymes"/>
    <property type="match status" value="1"/>
</dbReference>
<evidence type="ECO:0000313" key="4">
    <source>
        <dbReference type="Proteomes" id="UP001501598"/>
    </source>
</evidence>
<protein>
    <submittedName>
        <fullName evidence="3">Amidase</fullName>
    </submittedName>
</protein>
<dbReference type="RefSeq" id="WP_345412891.1">
    <property type="nucleotide sequence ID" value="NZ_BAABGT010000013.1"/>
</dbReference>
<dbReference type="Proteomes" id="UP001501598">
    <property type="component" value="Unassembled WGS sequence"/>
</dbReference>
<name>A0ABP8RH81_9PSEU</name>
<accession>A0ABP8RH81</accession>
<reference evidence="4" key="1">
    <citation type="journal article" date="2019" name="Int. J. Syst. Evol. Microbiol.">
        <title>The Global Catalogue of Microorganisms (GCM) 10K type strain sequencing project: providing services to taxonomists for standard genome sequencing and annotation.</title>
        <authorList>
            <consortium name="The Broad Institute Genomics Platform"/>
            <consortium name="The Broad Institute Genome Sequencing Center for Infectious Disease"/>
            <person name="Wu L."/>
            <person name="Ma J."/>
        </authorList>
    </citation>
    <scope>NUCLEOTIDE SEQUENCE [LARGE SCALE GENOMIC DNA]</scope>
    <source>
        <strain evidence="4">JCM 17906</strain>
    </source>
</reference>
<dbReference type="Pfam" id="PF01425">
    <property type="entry name" value="Amidase"/>
    <property type="match status" value="1"/>
</dbReference>